<name>A0AA96WDE1_9CYAN</name>
<accession>A0AA96WDE1</accession>
<sequence length="84" mass="8977">MAASEPLKGIELIDCAKANAKQGIEVAANLCGYGDDLTEFRQQLHQACQQIGVEMTELSDLITEQQTVLQTGGIEIAPDTASEL</sequence>
<proteinExistence type="predicted"/>
<protein>
    <submittedName>
        <fullName evidence="1">Uncharacterized protein</fullName>
    </submittedName>
</protein>
<dbReference type="RefSeq" id="WP_316429894.1">
    <property type="nucleotide sequence ID" value="NZ_CP053586.1"/>
</dbReference>
<dbReference type="EMBL" id="CP053586">
    <property type="protein sequence ID" value="WNZ24202.1"/>
    <property type="molecule type" value="Genomic_DNA"/>
</dbReference>
<dbReference type="AlphaFoldDB" id="A0AA96WDE1"/>
<organism evidence="1">
    <name type="scientific">Leptolyngbya sp. NK1-12</name>
    <dbReference type="NCBI Taxonomy" id="2547451"/>
    <lineage>
        <taxon>Bacteria</taxon>
        <taxon>Bacillati</taxon>
        <taxon>Cyanobacteriota</taxon>
        <taxon>Cyanophyceae</taxon>
        <taxon>Leptolyngbyales</taxon>
        <taxon>Leptolyngbyaceae</taxon>
        <taxon>Leptolyngbya group</taxon>
        <taxon>Leptolyngbya</taxon>
    </lineage>
</organism>
<gene>
    <name evidence="1" type="ORF">HJG54_15970</name>
</gene>
<evidence type="ECO:0000313" key="1">
    <source>
        <dbReference type="EMBL" id="WNZ24202.1"/>
    </source>
</evidence>
<reference evidence="1" key="1">
    <citation type="submission" date="2020-05" db="EMBL/GenBank/DDBJ databases">
        <authorList>
            <person name="Zhu T."/>
            <person name="Keshari N."/>
            <person name="Lu X."/>
        </authorList>
    </citation>
    <scope>NUCLEOTIDE SEQUENCE</scope>
    <source>
        <strain evidence="1">NK1-12</strain>
    </source>
</reference>